<sequence>MARPSQAKKREAILDAATELFLESGYSRVSVDAIVAKVGGSKRTIYAYFGDKDGLFSALISHLCQKIVTPMVSLDLIGLAPDRALRKMADAFFDVLLAPNTLELHRLVVAESPHFPDAGRAFFSAAPSISYRCLSDYFAWAENEGLITPGSPYNRARLFLDSLTGDIQLRCLLGLVDEPDKEKLRALSDEAIDIFLDGIGYRRASLP</sequence>
<dbReference type="OrthoDB" id="8535430at2"/>
<gene>
    <name evidence="6" type="ORF">C1H66_06920</name>
</gene>
<keyword evidence="3" id="KW-0804">Transcription</keyword>
<dbReference type="FunFam" id="1.10.10.60:FF:000141">
    <property type="entry name" value="TetR family transcriptional regulator"/>
    <property type="match status" value="1"/>
</dbReference>
<keyword evidence="7" id="KW-1185">Reference proteome</keyword>
<reference evidence="6 7" key="1">
    <citation type="submission" date="2018-01" db="EMBL/GenBank/DDBJ databases">
        <title>Halomonas endophytica sp. nov., isolated from storage liquid in the stems of Populus euphratica.</title>
        <authorList>
            <person name="Chen C."/>
        </authorList>
    </citation>
    <scope>NUCLEOTIDE SEQUENCE [LARGE SCALE GENOMIC DNA]</scope>
    <source>
        <strain evidence="6 7">DSM 26881</strain>
    </source>
</reference>
<dbReference type="Proteomes" id="UP000235346">
    <property type="component" value="Unassembled WGS sequence"/>
</dbReference>
<keyword evidence="1" id="KW-0805">Transcription regulation</keyword>
<evidence type="ECO:0000259" key="5">
    <source>
        <dbReference type="PROSITE" id="PS50977"/>
    </source>
</evidence>
<name>A0A2N7TQ03_9GAMM</name>
<dbReference type="InterPro" id="IPR001647">
    <property type="entry name" value="HTH_TetR"/>
</dbReference>
<feature type="DNA-binding region" description="H-T-H motif" evidence="4">
    <location>
        <begin position="30"/>
        <end position="49"/>
    </location>
</feature>
<feature type="domain" description="HTH tetR-type" evidence="5">
    <location>
        <begin position="7"/>
        <end position="67"/>
    </location>
</feature>
<dbReference type="InterPro" id="IPR036271">
    <property type="entry name" value="Tet_transcr_reg_TetR-rel_C_sf"/>
</dbReference>
<dbReference type="Pfam" id="PF00440">
    <property type="entry name" value="TetR_N"/>
    <property type="match status" value="1"/>
</dbReference>
<dbReference type="InterPro" id="IPR009057">
    <property type="entry name" value="Homeodomain-like_sf"/>
</dbReference>
<evidence type="ECO:0000256" key="2">
    <source>
        <dbReference type="ARBA" id="ARBA00023125"/>
    </source>
</evidence>
<dbReference type="SUPFAM" id="SSF46689">
    <property type="entry name" value="Homeodomain-like"/>
    <property type="match status" value="1"/>
</dbReference>
<dbReference type="Pfam" id="PF14246">
    <property type="entry name" value="TetR_C_7"/>
    <property type="match status" value="1"/>
</dbReference>
<accession>A0A2N7TQ03</accession>
<evidence type="ECO:0000256" key="4">
    <source>
        <dbReference type="PROSITE-ProRule" id="PRU00335"/>
    </source>
</evidence>
<evidence type="ECO:0000256" key="3">
    <source>
        <dbReference type="ARBA" id="ARBA00023163"/>
    </source>
</evidence>
<dbReference type="Gene3D" id="1.10.357.10">
    <property type="entry name" value="Tetracycline Repressor, domain 2"/>
    <property type="match status" value="1"/>
</dbReference>
<dbReference type="GO" id="GO:0000976">
    <property type="term" value="F:transcription cis-regulatory region binding"/>
    <property type="evidence" value="ECO:0007669"/>
    <property type="project" value="TreeGrafter"/>
</dbReference>
<proteinExistence type="predicted"/>
<dbReference type="PRINTS" id="PR00455">
    <property type="entry name" value="HTHTETR"/>
</dbReference>
<evidence type="ECO:0000256" key="1">
    <source>
        <dbReference type="ARBA" id="ARBA00023015"/>
    </source>
</evidence>
<dbReference type="Gene3D" id="1.10.10.60">
    <property type="entry name" value="Homeodomain-like"/>
    <property type="match status" value="1"/>
</dbReference>
<dbReference type="RefSeq" id="WP_102627168.1">
    <property type="nucleotide sequence ID" value="NZ_PDOH01000055.1"/>
</dbReference>
<dbReference type="EMBL" id="PNRE01000033">
    <property type="protein sequence ID" value="PMR70270.1"/>
    <property type="molecule type" value="Genomic_DNA"/>
</dbReference>
<organism evidence="6 7">
    <name type="scientific">Halomonas heilongjiangensis</name>
    <dbReference type="NCBI Taxonomy" id="1387883"/>
    <lineage>
        <taxon>Bacteria</taxon>
        <taxon>Pseudomonadati</taxon>
        <taxon>Pseudomonadota</taxon>
        <taxon>Gammaproteobacteria</taxon>
        <taxon>Oceanospirillales</taxon>
        <taxon>Halomonadaceae</taxon>
        <taxon>Halomonas</taxon>
    </lineage>
</organism>
<dbReference type="GO" id="GO:0003700">
    <property type="term" value="F:DNA-binding transcription factor activity"/>
    <property type="evidence" value="ECO:0007669"/>
    <property type="project" value="TreeGrafter"/>
</dbReference>
<comment type="caution">
    <text evidence="6">The sequence shown here is derived from an EMBL/GenBank/DDBJ whole genome shotgun (WGS) entry which is preliminary data.</text>
</comment>
<dbReference type="InterPro" id="IPR050109">
    <property type="entry name" value="HTH-type_TetR-like_transc_reg"/>
</dbReference>
<keyword evidence="2 4" id="KW-0238">DNA-binding</keyword>
<dbReference type="PANTHER" id="PTHR30055">
    <property type="entry name" value="HTH-TYPE TRANSCRIPTIONAL REGULATOR RUTR"/>
    <property type="match status" value="1"/>
</dbReference>
<evidence type="ECO:0000313" key="7">
    <source>
        <dbReference type="Proteomes" id="UP000235346"/>
    </source>
</evidence>
<protein>
    <submittedName>
        <fullName evidence="6">TetR/AcrR family transcriptional regulator</fullName>
    </submittedName>
</protein>
<evidence type="ECO:0000313" key="6">
    <source>
        <dbReference type="EMBL" id="PMR70270.1"/>
    </source>
</evidence>
<dbReference type="AlphaFoldDB" id="A0A2N7TQ03"/>
<dbReference type="PANTHER" id="PTHR30055:SF146">
    <property type="entry name" value="HTH-TYPE TRANSCRIPTIONAL DUAL REGULATOR CECR"/>
    <property type="match status" value="1"/>
</dbReference>
<dbReference type="SUPFAM" id="SSF48498">
    <property type="entry name" value="Tetracyclin repressor-like, C-terminal domain"/>
    <property type="match status" value="1"/>
</dbReference>
<dbReference type="PROSITE" id="PS50977">
    <property type="entry name" value="HTH_TETR_2"/>
    <property type="match status" value="1"/>
</dbReference>
<dbReference type="InterPro" id="IPR039536">
    <property type="entry name" value="TetR_C_Proteobacteria"/>
</dbReference>